<dbReference type="EMBL" id="QXFZ01001447">
    <property type="protein sequence ID" value="KAE9090337.1"/>
    <property type="molecule type" value="Genomic_DNA"/>
</dbReference>
<dbReference type="AlphaFoldDB" id="A0A6A3X0B8"/>
<evidence type="ECO:0000313" key="6">
    <source>
        <dbReference type="EMBL" id="KAE9292912.1"/>
    </source>
</evidence>
<dbReference type="EMBL" id="QXGD01001493">
    <property type="protein sequence ID" value="KAE9204946.1"/>
    <property type="molecule type" value="Genomic_DNA"/>
</dbReference>
<evidence type="ECO:0000313" key="11">
    <source>
        <dbReference type="Proteomes" id="UP000440732"/>
    </source>
</evidence>
<dbReference type="Proteomes" id="UP000437068">
    <property type="component" value="Unassembled WGS sequence"/>
</dbReference>
<evidence type="ECO:0000313" key="1">
    <source>
        <dbReference type="EMBL" id="KAE8929765.1"/>
    </source>
</evidence>
<proteinExistence type="predicted"/>
<evidence type="ECO:0000313" key="3">
    <source>
        <dbReference type="EMBL" id="KAE9120230.1"/>
    </source>
</evidence>
<dbReference type="EMBL" id="QXGF01001470">
    <property type="protein sequence ID" value="KAE8929765.1"/>
    <property type="molecule type" value="Genomic_DNA"/>
</dbReference>
<name>A0A6A3X0B8_9STRA</name>
<evidence type="ECO:0000313" key="7">
    <source>
        <dbReference type="Proteomes" id="UP000429523"/>
    </source>
</evidence>
<evidence type="ECO:0000313" key="8">
    <source>
        <dbReference type="Proteomes" id="UP000433483"/>
    </source>
</evidence>
<dbReference type="Proteomes" id="UP000440367">
    <property type="component" value="Unassembled WGS sequence"/>
</dbReference>
<accession>A0A6A3X0B8</accession>
<dbReference type="Proteomes" id="UP000429523">
    <property type="component" value="Unassembled WGS sequence"/>
</dbReference>
<dbReference type="EMBL" id="QXGA01001395">
    <property type="protein sequence ID" value="KAE9120230.1"/>
    <property type="molecule type" value="Genomic_DNA"/>
</dbReference>
<protein>
    <submittedName>
        <fullName evidence="4">Uncharacterized protein</fullName>
    </submittedName>
</protein>
<organism evidence="4 8">
    <name type="scientific">Phytophthora fragariae</name>
    <dbReference type="NCBI Taxonomy" id="53985"/>
    <lineage>
        <taxon>Eukaryota</taxon>
        <taxon>Sar</taxon>
        <taxon>Stramenopiles</taxon>
        <taxon>Oomycota</taxon>
        <taxon>Peronosporomycetes</taxon>
        <taxon>Peronosporales</taxon>
        <taxon>Peronosporaceae</taxon>
        <taxon>Phytophthora</taxon>
    </lineage>
</organism>
<dbReference type="Proteomes" id="UP000433483">
    <property type="component" value="Unassembled WGS sequence"/>
</dbReference>
<evidence type="ECO:0000313" key="10">
    <source>
        <dbReference type="Proteomes" id="UP000440367"/>
    </source>
</evidence>
<sequence length="82" mass="8840">MEDLVPRWQPVLLAPLCFTHSSMPPPLTATRNLSSSVSTSPAWSVRSARCSTPGPRTTSFVTTASLSSRRMCACGKDRARSS</sequence>
<dbReference type="Proteomes" id="UP000440732">
    <property type="component" value="Unassembled WGS sequence"/>
</dbReference>
<keyword evidence="8" id="KW-1185">Reference proteome</keyword>
<evidence type="ECO:0000313" key="12">
    <source>
        <dbReference type="Proteomes" id="UP000441208"/>
    </source>
</evidence>
<evidence type="ECO:0000313" key="9">
    <source>
        <dbReference type="Proteomes" id="UP000437068"/>
    </source>
</evidence>
<dbReference type="EMBL" id="QXGE01001416">
    <property type="protein sequence ID" value="KAE9292912.1"/>
    <property type="molecule type" value="Genomic_DNA"/>
</dbReference>
<dbReference type="Proteomes" id="UP000441208">
    <property type="component" value="Unassembled WGS sequence"/>
</dbReference>
<gene>
    <name evidence="6" type="ORF">PF001_g18505</name>
    <name evidence="5" type="ORF">PF002_g20478</name>
    <name evidence="4" type="ORF">PF005_g19225</name>
    <name evidence="3" type="ORF">PF006_g18179</name>
    <name evidence="2" type="ORF">PF007_g19278</name>
    <name evidence="1" type="ORF">PF009_g20128</name>
</gene>
<evidence type="ECO:0000313" key="4">
    <source>
        <dbReference type="EMBL" id="KAE9190517.1"/>
    </source>
</evidence>
<dbReference type="EMBL" id="QXGB01001456">
    <property type="protein sequence ID" value="KAE9190517.1"/>
    <property type="molecule type" value="Genomic_DNA"/>
</dbReference>
<evidence type="ECO:0000313" key="5">
    <source>
        <dbReference type="EMBL" id="KAE9204946.1"/>
    </source>
</evidence>
<reference evidence="7 8" key="1">
    <citation type="submission" date="2018-08" db="EMBL/GenBank/DDBJ databases">
        <title>Genomic investigation of the strawberry pathogen Phytophthora fragariae indicates pathogenicity is determined by transcriptional variation in three key races.</title>
        <authorList>
            <person name="Adams T.M."/>
            <person name="Armitage A.D."/>
            <person name="Sobczyk M.K."/>
            <person name="Bates H.J."/>
            <person name="Dunwell J.M."/>
            <person name="Nellist C.F."/>
            <person name="Harrison R.J."/>
        </authorList>
    </citation>
    <scope>NUCLEOTIDE SEQUENCE [LARGE SCALE GENOMIC DNA]</scope>
    <source>
        <strain evidence="6 9">A4</strain>
        <strain evidence="5 10">BC-1</strain>
        <strain evidence="4 8">NOV-27</strain>
        <strain evidence="3 11">NOV-5</strain>
        <strain evidence="2 12">NOV-71</strain>
        <strain evidence="1 7">NOV-9</strain>
    </source>
</reference>
<comment type="caution">
    <text evidence="4">The sequence shown here is derived from an EMBL/GenBank/DDBJ whole genome shotgun (WGS) entry which is preliminary data.</text>
</comment>
<evidence type="ECO:0000313" key="2">
    <source>
        <dbReference type="EMBL" id="KAE9090337.1"/>
    </source>
</evidence>